<organism evidence="1 2">
    <name type="scientific">Neorhizobium galegae bv. officinalis</name>
    <dbReference type="NCBI Taxonomy" id="323656"/>
    <lineage>
        <taxon>Bacteria</taxon>
        <taxon>Pseudomonadati</taxon>
        <taxon>Pseudomonadota</taxon>
        <taxon>Alphaproteobacteria</taxon>
        <taxon>Hyphomicrobiales</taxon>
        <taxon>Rhizobiaceae</taxon>
        <taxon>Rhizobium/Agrobacterium group</taxon>
        <taxon>Neorhizobium</taxon>
    </lineage>
</organism>
<gene>
    <name evidence="1" type="ORF">NGAL_HAMBI1189_10350</name>
</gene>
<evidence type="ECO:0000313" key="2">
    <source>
        <dbReference type="Proteomes" id="UP000039660"/>
    </source>
</evidence>
<dbReference type="PANTHER" id="PTHR39327">
    <property type="match status" value="1"/>
</dbReference>
<dbReference type="Pfam" id="PF06035">
    <property type="entry name" value="Peptidase_C93"/>
    <property type="match status" value="1"/>
</dbReference>
<evidence type="ECO:0000313" key="1">
    <source>
        <dbReference type="EMBL" id="CDZ45697.1"/>
    </source>
</evidence>
<dbReference type="PANTHER" id="PTHR39327:SF1">
    <property type="entry name" value="BLR5470 PROTEIN"/>
    <property type="match status" value="1"/>
</dbReference>
<dbReference type="RefSeq" id="WP_046631977.1">
    <property type="nucleotide sequence ID" value="NZ_CCRK01000002.1"/>
</dbReference>
<dbReference type="EMBL" id="CCRK01000002">
    <property type="protein sequence ID" value="CDZ45697.1"/>
    <property type="molecule type" value="Genomic_DNA"/>
</dbReference>
<dbReference type="InterPro" id="IPR010319">
    <property type="entry name" value="Transglutaminase-like_Cys_pept"/>
</dbReference>
<reference evidence="1 2" key="1">
    <citation type="submission" date="2014-08" db="EMBL/GenBank/DDBJ databases">
        <authorList>
            <person name="Chen Y.-H."/>
        </authorList>
    </citation>
    <scope>NUCLEOTIDE SEQUENCE [LARGE SCALE GENOMIC DNA]</scope>
</reference>
<name>A0A0T7GEU1_NEOGA</name>
<dbReference type="Gene3D" id="3.10.620.30">
    <property type="match status" value="1"/>
</dbReference>
<accession>A0A0T7GEU1</accession>
<dbReference type="Proteomes" id="UP000039660">
    <property type="component" value="Unassembled WGS sequence"/>
</dbReference>
<dbReference type="AlphaFoldDB" id="A0A0T7GEU1"/>
<proteinExistence type="predicted"/>
<protein>
    <submittedName>
        <fullName evidence="1">Transglutaminase cysteine peptidase BTLCP</fullName>
    </submittedName>
</protein>
<sequence>MDLSSWTGAAIAVVAVVLSSGVAVGGPRAATNMIVGELTSQPIGHYDFCQQSPAECSVRLPSSPAPGLSEKGWAAIEAVNTSVNTRIVPKTDRQMFGREEFWTYPASEGDCEDFALLKRRELADRGFSLADLLLTVVRKPDGEGHAILTVRTADGDFVLDNLDPKVKAWNETAYVFVKRQSSSDTGRWVSIESARDVPVGSVR</sequence>